<dbReference type="OrthoDB" id="224177at186822"/>
<proteinExistence type="predicted"/>
<accession>A0A5S5BWS2</accession>
<feature type="transmembrane region" description="Helical" evidence="1">
    <location>
        <begin position="37"/>
        <end position="54"/>
    </location>
</feature>
<evidence type="ECO:0000313" key="2">
    <source>
        <dbReference type="EMBL" id="TYP70746.1"/>
    </source>
</evidence>
<reference evidence="2 3" key="1">
    <citation type="submission" date="2019-07" db="EMBL/GenBank/DDBJ databases">
        <title>Genomic Encyclopedia of Type Strains, Phase III (KMG-III): the genomes of soil and plant-associated and newly described type strains.</title>
        <authorList>
            <person name="Whitman W."/>
        </authorList>
    </citation>
    <scope>NUCLEOTIDE SEQUENCE [LARGE SCALE GENOMIC DNA]</scope>
    <source>
        <strain evidence="2 3">BL24</strain>
    </source>
</reference>
<dbReference type="AlphaFoldDB" id="A0A5S5BWS2"/>
<sequence length="67" mass="7749">MAMAIARFWMIFGAVICVVNGYDFFTKWIGEEDIRYGKLFLCLGGALLVVLHWLEIKQLKKKRPGSR</sequence>
<dbReference type="EMBL" id="VNHS01000011">
    <property type="protein sequence ID" value="TYP70746.1"/>
    <property type="molecule type" value="Genomic_DNA"/>
</dbReference>
<protein>
    <submittedName>
        <fullName evidence="2">Uncharacterized protein</fullName>
    </submittedName>
</protein>
<keyword evidence="1" id="KW-1133">Transmembrane helix</keyword>
<evidence type="ECO:0000256" key="1">
    <source>
        <dbReference type="SAM" id="Phobius"/>
    </source>
</evidence>
<keyword evidence="3" id="KW-1185">Reference proteome</keyword>
<keyword evidence="1" id="KW-0812">Transmembrane</keyword>
<comment type="caution">
    <text evidence="2">The sequence shown here is derived from an EMBL/GenBank/DDBJ whole genome shotgun (WGS) entry which is preliminary data.</text>
</comment>
<evidence type="ECO:0000313" key="3">
    <source>
        <dbReference type="Proteomes" id="UP000323257"/>
    </source>
</evidence>
<organism evidence="2 3">
    <name type="scientific">Paenibacillus methanolicus</name>
    <dbReference type="NCBI Taxonomy" id="582686"/>
    <lineage>
        <taxon>Bacteria</taxon>
        <taxon>Bacillati</taxon>
        <taxon>Bacillota</taxon>
        <taxon>Bacilli</taxon>
        <taxon>Bacillales</taxon>
        <taxon>Paenibacillaceae</taxon>
        <taxon>Paenibacillus</taxon>
    </lineage>
</organism>
<dbReference type="RefSeq" id="WP_148932295.1">
    <property type="nucleotide sequence ID" value="NZ_VNHS01000011.1"/>
</dbReference>
<dbReference type="Proteomes" id="UP000323257">
    <property type="component" value="Unassembled WGS sequence"/>
</dbReference>
<gene>
    <name evidence="2" type="ORF">BCM02_111254</name>
</gene>
<keyword evidence="1" id="KW-0472">Membrane</keyword>
<name>A0A5S5BWS2_9BACL</name>